<dbReference type="GO" id="GO:0000432">
    <property type="term" value="P:positive regulation of transcription from RNA polymerase II promoter by glucose"/>
    <property type="evidence" value="ECO:0007669"/>
    <property type="project" value="TreeGrafter"/>
</dbReference>
<name>A0A381LCM3_BLUGR</name>
<feature type="region of interest" description="Disordered" evidence="1">
    <location>
        <begin position="277"/>
        <end position="298"/>
    </location>
</feature>
<dbReference type="GO" id="GO:0043565">
    <property type="term" value="F:sequence-specific DNA binding"/>
    <property type="evidence" value="ECO:0007669"/>
    <property type="project" value="TreeGrafter"/>
</dbReference>
<feature type="region of interest" description="Disordered" evidence="1">
    <location>
        <begin position="315"/>
        <end position="340"/>
    </location>
</feature>
<dbReference type="Pfam" id="PF10330">
    <property type="entry name" value="Stb3"/>
    <property type="match status" value="1"/>
</dbReference>
<dbReference type="PANTHER" id="PTHR28164">
    <property type="entry name" value="PROTEIN STB3"/>
    <property type="match status" value="1"/>
</dbReference>
<protein>
    <submittedName>
        <fullName evidence="2">Bgt-4222</fullName>
    </submittedName>
</protein>
<evidence type="ECO:0000256" key="1">
    <source>
        <dbReference type="SAM" id="MobiDB-lite"/>
    </source>
</evidence>
<reference evidence="2" key="1">
    <citation type="submission" date="2018-07" db="EMBL/GenBank/DDBJ databases">
        <authorList>
            <person name="Quirk P.G."/>
            <person name="Krulwich T.A."/>
        </authorList>
    </citation>
    <scope>NUCLEOTIDE SEQUENCE</scope>
    <source>
        <strain evidence="2">96224</strain>
    </source>
</reference>
<sequence>MSNSVTTARDIPKTIVGTNGSAISARGGTAQGKSHSLPTPPNSISPSKSPYGLDFYGSRSITARQTHKLTESDLNLEDDNVNQQSKVSEKCNHETGLSCNDSTGAITSNLLSRNHLPEILLNHGPLAIRHIMSILTTAVPGFSKIPPTKARRLVVSALEEGANSGGVYKECSDDVKYEKLGWGRWSARLNDSHSTVNESNKPIEKQSLDSHSAFSYKTTVDSSREWKYDRTRLTAPDSGWEDDTLMFSNDKDFAINAEMPMTENDSDQMSIDIEGFCSSPEESEDDEIMSDNSADTTDDEDWAAVGAAALRAASYSTSGPGTHFFSPPGDREKPCRGGGPSSFVLAKSCPRPSLSLSHLQVSHFTTNPAPQERDAIEALLQLGSL</sequence>
<feature type="region of interest" description="Disordered" evidence="1">
    <location>
        <begin position="1"/>
        <end position="48"/>
    </location>
</feature>
<dbReference type="OrthoDB" id="5391991at2759"/>
<dbReference type="AlphaFoldDB" id="A0A381LCM3"/>
<dbReference type="EMBL" id="UIGY01000134">
    <property type="protein sequence ID" value="SUZ11595.1"/>
    <property type="molecule type" value="Genomic_DNA"/>
</dbReference>
<organism evidence="2">
    <name type="scientific">Blumeria graminis f. sp. tritici 96224</name>
    <dbReference type="NCBI Taxonomy" id="1268274"/>
    <lineage>
        <taxon>Eukaryota</taxon>
        <taxon>Fungi</taxon>
        <taxon>Dikarya</taxon>
        <taxon>Ascomycota</taxon>
        <taxon>Pezizomycotina</taxon>
        <taxon>Leotiomycetes</taxon>
        <taxon>Erysiphales</taxon>
        <taxon>Erysiphaceae</taxon>
        <taxon>Blumeria</taxon>
    </lineage>
</organism>
<accession>A0A381LCM3</accession>
<gene>
    <name evidence="2" type="ORF">BGT96224V2_LOCUS4770</name>
</gene>
<proteinExistence type="predicted"/>
<dbReference type="InterPro" id="IPR018818">
    <property type="entry name" value="Stb3"/>
</dbReference>
<dbReference type="PANTHER" id="PTHR28164:SF1">
    <property type="entry name" value="PROTEIN STB3"/>
    <property type="match status" value="1"/>
</dbReference>
<evidence type="ECO:0000313" key="2">
    <source>
        <dbReference type="EMBL" id="SUZ11595.1"/>
    </source>
</evidence>
<dbReference type="GO" id="GO:0005634">
    <property type="term" value="C:nucleus"/>
    <property type="evidence" value="ECO:0007669"/>
    <property type="project" value="TreeGrafter"/>
</dbReference>